<proteinExistence type="predicted"/>
<evidence type="ECO:0000259" key="2">
    <source>
        <dbReference type="Pfam" id="PF17919"/>
    </source>
</evidence>
<dbReference type="InterPro" id="IPR043128">
    <property type="entry name" value="Rev_trsase/Diguanyl_cyclase"/>
</dbReference>
<reference evidence="4" key="2">
    <citation type="submission" date="2025-08" db="UniProtKB">
        <authorList>
            <consortium name="RefSeq"/>
        </authorList>
    </citation>
    <scope>IDENTIFICATION</scope>
</reference>
<dbReference type="InterPro" id="IPR043502">
    <property type="entry name" value="DNA/RNA_pol_sf"/>
</dbReference>
<dbReference type="Gene3D" id="3.30.70.270">
    <property type="match status" value="1"/>
</dbReference>
<dbReference type="GO" id="GO:0003824">
    <property type="term" value="F:catalytic activity"/>
    <property type="evidence" value="ECO:0007669"/>
    <property type="project" value="UniProtKB-KW"/>
</dbReference>
<dbReference type="GeneID" id="108660706"/>
<dbReference type="RefSeq" id="XP_017970461.1">
    <property type="nucleotide sequence ID" value="XM_018114972.1"/>
</dbReference>
<dbReference type="AlphaFoldDB" id="A0AB32VVF3"/>
<dbReference type="Gramene" id="Tc02v2_t022500.1">
    <property type="protein sequence ID" value="Tc02v2_p022500.1"/>
    <property type="gene ID" value="Tc02v2_g022500"/>
</dbReference>
<dbReference type="Pfam" id="PF17919">
    <property type="entry name" value="RT_RNaseH_2"/>
    <property type="match status" value="1"/>
</dbReference>
<accession>A0AB32VVF3</accession>
<name>A0AB32VVF3_THECC</name>
<evidence type="ECO:0000313" key="3">
    <source>
        <dbReference type="Proteomes" id="UP000694886"/>
    </source>
</evidence>
<dbReference type="FunFam" id="3.30.70.270:FF:000020">
    <property type="entry name" value="Transposon Tf2-6 polyprotein-like Protein"/>
    <property type="match status" value="1"/>
</dbReference>
<dbReference type="KEGG" id="tcc:108660706"/>
<gene>
    <name evidence="4" type="primary">LOC108660706</name>
</gene>
<feature type="domain" description="Reverse transcriptase/retrotransposon-derived protein RNase H-like" evidence="2">
    <location>
        <begin position="56"/>
        <end position="137"/>
    </location>
</feature>
<dbReference type="Proteomes" id="UP000694886">
    <property type="component" value="Chromosome 2"/>
</dbReference>
<evidence type="ECO:0000256" key="1">
    <source>
        <dbReference type="ARBA" id="ARBA00023268"/>
    </source>
</evidence>
<dbReference type="SUPFAM" id="SSF56672">
    <property type="entry name" value="DNA/RNA polymerases"/>
    <property type="match status" value="1"/>
</dbReference>
<protein>
    <submittedName>
        <fullName evidence="4">Uncharacterized mitochondrial protein AtMg00860-like</fullName>
    </submittedName>
</protein>
<dbReference type="InterPro" id="IPR041577">
    <property type="entry name" value="RT_RNaseH_2"/>
</dbReference>
<dbReference type="PANTHER" id="PTHR37984:SF5">
    <property type="entry name" value="PROTEIN NYNRIN-LIKE"/>
    <property type="match status" value="1"/>
</dbReference>
<dbReference type="InterPro" id="IPR050951">
    <property type="entry name" value="Retrovirus_Pol_polyprotein"/>
</dbReference>
<dbReference type="PANTHER" id="PTHR37984">
    <property type="entry name" value="PROTEIN CBG26694"/>
    <property type="match status" value="1"/>
</dbReference>
<keyword evidence="1" id="KW-0511">Multifunctional enzyme</keyword>
<reference evidence="3" key="1">
    <citation type="journal article" date="1997" name="Nucleic Acids Res.">
        <title>tRNAscan-SE: a program for improved detection of transfer RNA genes in genomic sequence.</title>
        <authorList>
            <person name="Lowe T.M."/>
            <person name="Eddy S.R."/>
        </authorList>
    </citation>
    <scope>NUCLEOTIDE SEQUENCE [LARGE SCALE GENOMIC DNA]</scope>
    <source>
        <strain evidence="3">r\B97-61/B2</strain>
    </source>
</reference>
<evidence type="ECO:0000313" key="4">
    <source>
        <dbReference type="RefSeq" id="XP_017970461.1"/>
    </source>
</evidence>
<organism evidence="3 4">
    <name type="scientific">Theobroma cacao</name>
    <name type="common">Cacao</name>
    <name type="synonym">Cocoa</name>
    <dbReference type="NCBI Taxonomy" id="3641"/>
    <lineage>
        <taxon>Eukaryota</taxon>
        <taxon>Viridiplantae</taxon>
        <taxon>Streptophyta</taxon>
        <taxon>Embryophyta</taxon>
        <taxon>Tracheophyta</taxon>
        <taxon>Spermatophyta</taxon>
        <taxon>Magnoliopsida</taxon>
        <taxon>eudicotyledons</taxon>
        <taxon>Gunneridae</taxon>
        <taxon>Pentapetalae</taxon>
        <taxon>rosids</taxon>
        <taxon>malvids</taxon>
        <taxon>Malvales</taxon>
        <taxon>Malvaceae</taxon>
        <taxon>Byttnerioideae</taxon>
        <taxon>Theobroma</taxon>
    </lineage>
</organism>
<sequence>MDKEKIRAIKEWPTTKTVTKVRSFYVLATFFKHFIKNFSSIAAPITECPKKGKFQWSEKVTTSFAVLNEKLCTAPVLALPNFNTLFEVECDTNGVGIRAALSQKKKPVAYFSEKLNDVRHKKTTYDKEFYSVLHALKN</sequence>